<protein>
    <submittedName>
        <fullName evidence="1">Uncharacterized protein</fullName>
    </submittedName>
</protein>
<evidence type="ECO:0000313" key="1">
    <source>
        <dbReference type="EMBL" id="PDW03767.1"/>
    </source>
</evidence>
<feature type="non-terminal residue" evidence="1">
    <location>
        <position position="1"/>
    </location>
</feature>
<comment type="caution">
    <text evidence="1">The sequence shown here is derived from an EMBL/GenBank/DDBJ whole genome shotgun (WGS) entry which is preliminary data.</text>
</comment>
<gene>
    <name evidence="1" type="ORF">CJ255_06830</name>
</gene>
<dbReference type="AlphaFoldDB" id="A0A2A6RL16"/>
<accession>A0A2A6RL16</accession>
<proteinExistence type="predicted"/>
<sequence length="60" mass="6640">TSWLRQAGFDKLASTSWLRQAGFDKLSHRATAPPRRWLSLSKPSGAAQGFFALTNFSDSL</sequence>
<organism evidence="1 2">
    <name type="scientific">Candidatus Viridilinea mediisalina</name>
    <dbReference type="NCBI Taxonomy" id="2024553"/>
    <lineage>
        <taxon>Bacteria</taxon>
        <taxon>Bacillati</taxon>
        <taxon>Chloroflexota</taxon>
        <taxon>Chloroflexia</taxon>
        <taxon>Chloroflexales</taxon>
        <taxon>Chloroflexineae</taxon>
        <taxon>Oscillochloridaceae</taxon>
        <taxon>Candidatus Viridilinea</taxon>
    </lineage>
</organism>
<dbReference type="Proteomes" id="UP000220527">
    <property type="component" value="Unassembled WGS sequence"/>
</dbReference>
<name>A0A2A6RL16_9CHLR</name>
<dbReference type="EMBL" id="NQWI01000021">
    <property type="protein sequence ID" value="PDW03767.1"/>
    <property type="molecule type" value="Genomic_DNA"/>
</dbReference>
<reference evidence="2" key="1">
    <citation type="submission" date="2017-08" db="EMBL/GenBank/DDBJ databases">
        <authorList>
            <person name="Grouzdev D.S."/>
            <person name="Gaisin V.A."/>
            <person name="Rysina M.S."/>
            <person name="Gorlenko V.M."/>
        </authorList>
    </citation>
    <scope>NUCLEOTIDE SEQUENCE [LARGE SCALE GENOMIC DNA]</scope>
    <source>
        <strain evidence="2">Kir15-3F</strain>
    </source>
</reference>
<evidence type="ECO:0000313" key="2">
    <source>
        <dbReference type="Proteomes" id="UP000220527"/>
    </source>
</evidence>
<keyword evidence="2" id="KW-1185">Reference proteome</keyword>